<dbReference type="GO" id="GO:0006397">
    <property type="term" value="P:mRNA processing"/>
    <property type="evidence" value="ECO:0007669"/>
    <property type="project" value="UniProtKB-KW"/>
</dbReference>
<evidence type="ECO:0000256" key="3">
    <source>
        <dbReference type="ARBA" id="ARBA00023187"/>
    </source>
</evidence>
<gene>
    <name evidence="6" type="ORF">DI09_152p10</name>
</gene>
<protein>
    <recommendedName>
        <fullName evidence="5">RRM domain-containing protein</fullName>
    </recommendedName>
</protein>
<dbReference type="GO" id="GO:0003723">
    <property type="term" value="F:RNA binding"/>
    <property type="evidence" value="ECO:0007669"/>
    <property type="project" value="UniProtKB-UniRule"/>
</dbReference>
<dbReference type="GeneID" id="25258507"/>
<dbReference type="HOGENOM" id="CLU_021795_2_0_1"/>
<dbReference type="OrthoDB" id="19742at2759"/>
<dbReference type="PROSITE" id="PS50102">
    <property type="entry name" value="RRM"/>
    <property type="match status" value="2"/>
</dbReference>
<evidence type="ECO:0000256" key="2">
    <source>
        <dbReference type="ARBA" id="ARBA00022884"/>
    </source>
</evidence>
<dbReference type="CDD" id="cd12232">
    <property type="entry name" value="RRM3_U2AF65"/>
    <property type="match status" value="1"/>
</dbReference>
<dbReference type="FunFam" id="3.30.70.330:FF:000097">
    <property type="entry name" value="U2 snRNP auxiliary factor large subunit"/>
    <property type="match status" value="1"/>
</dbReference>
<accession>A0A098VUH3</accession>
<comment type="caution">
    <text evidence="6">The sequence shown here is derived from an EMBL/GenBank/DDBJ whole genome shotgun (WGS) entry which is preliminary data.</text>
</comment>
<keyword evidence="3" id="KW-0508">mRNA splicing</keyword>
<keyword evidence="7" id="KW-1185">Reference proteome</keyword>
<evidence type="ECO:0000256" key="1">
    <source>
        <dbReference type="ARBA" id="ARBA00022664"/>
    </source>
</evidence>
<name>A0A098VUH3_9MICR</name>
<dbReference type="InterPro" id="IPR012677">
    <property type="entry name" value="Nucleotide-bd_a/b_plait_sf"/>
</dbReference>
<proteinExistence type="predicted"/>
<reference evidence="6 7" key="1">
    <citation type="submission" date="2014-04" db="EMBL/GenBank/DDBJ databases">
        <title>A new species of microsporidia sheds light on the evolution of extreme parasitism.</title>
        <authorList>
            <person name="Haag K.L."/>
            <person name="James T.Y."/>
            <person name="Larsson R."/>
            <person name="Schaer T.M."/>
            <person name="Refardt D."/>
            <person name="Pombert J.-F."/>
            <person name="Ebert D."/>
        </authorList>
    </citation>
    <scope>NUCLEOTIDE SEQUENCE [LARGE SCALE GENOMIC DNA]</scope>
    <source>
        <strain evidence="6 7">UGP3</strain>
        <tissue evidence="6">Spores</tissue>
    </source>
</reference>
<evidence type="ECO:0000256" key="4">
    <source>
        <dbReference type="PROSITE-ProRule" id="PRU00176"/>
    </source>
</evidence>
<organism evidence="6 7">
    <name type="scientific">Mitosporidium daphniae</name>
    <dbReference type="NCBI Taxonomy" id="1485682"/>
    <lineage>
        <taxon>Eukaryota</taxon>
        <taxon>Fungi</taxon>
        <taxon>Fungi incertae sedis</taxon>
        <taxon>Microsporidia</taxon>
        <taxon>Mitosporidium</taxon>
    </lineage>
</organism>
<evidence type="ECO:0000313" key="6">
    <source>
        <dbReference type="EMBL" id="KGG52605.1"/>
    </source>
</evidence>
<dbReference type="EMBL" id="JMKJ01000058">
    <property type="protein sequence ID" value="KGG52605.1"/>
    <property type="molecule type" value="Genomic_DNA"/>
</dbReference>
<sequence>MVLMNTIDELDIQKTIVLALCTNGVTLGVAKRTTGGQGHLEDDMALQVEETAPQTALLETHCDLQHGITIFSFSRRRDQRSPSPAGGILPLDQWPRKLRCWDICPQGFEGMSAAQVKNTGLFIPATYQPKVTNLTPFVDPARTTFLFQQSSGMGSSNSTGPTNDHAALALTLNPALAKQARRLWIGGIPLYTTSGRLAEFFNELMDSYAFGSGPGASVEDVIVAEGQGYAFVDPSALPPTSISSVVPDSPNKLFIGNIPYHFGNEEVIAILTSFGELRSFNLVRDGSGFSKGYAFCEYLNSELTDIVVEGLHMFEVGDKRLTVQKAMCNVPLNPQKEASLDPASLLLSISSGGESLFGKQTPVLQLMNLVSAEDLESDAEYLGITEDIRSECSKFGPVLDIWVPRPDSSGAQLAAVGKIFVKFEKSTQATNALHALSGRQFLDRTVLTAYYDEANFDQRIIQ</sequence>
<dbReference type="GO" id="GO:0008380">
    <property type="term" value="P:RNA splicing"/>
    <property type="evidence" value="ECO:0007669"/>
    <property type="project" value="UniProtKB-KW"/>
</dbReference>
<dbReference type="AlphaFoldDB" id="A0A098VUH3"/>
<dbReference type="Gene3D" id="3.30.70.330">
    <property type="match status" value="3"/>
</dbReference>
<dbReference type="Pfam" id="PF00076">
    <property type="entry name" value="RRM_1"/>
    <property type="match status" value="2"/>
</dbReference>
<dbReference type="InterPro" id="IPR000504">
    <property type="entry name" value="RRM_dom"/>
</dbReference>
<dbReference type="VEuPathDB" id="MicrosporidiaDB:DI09_152p10"/>
<dbReference type="SUPFAM" id="SSF54928">
    <property type="entry name" value="RNA-binding domain, RBD"/>
    <property type="match status" value="1"/>
</dbReference>
<dbReference type="PANTHER" id="PTHR23139">
    <property type="entry name" value="RNA-BINDING PROTEIN"/>
    <property type="match status" value="1"/>
</dbReference>
<keyword evidence="2 4" id="KW-0694">RNA-binding</keyword>
<feature type="domain" description="RRM" evidence="5">
    <location>
        <begin position="251"/>
        <end position="328"/>
    </location>
</feature>
<feature type="domain" description="RRM" evidence="5">
    <location>
        <begin position="354"/>
        <end position="453"/>
    </location>
</feature>
<evidence type="ECO:0000259" key="5">
    <source>
        <dbReference type="PROSITE" id="PS50102"/>
    </source>
</evidence>
<dbReference type="SMART" id="SM00360">
    <property type="entry name" value="RRM"/>
    <property type="match status" value="2"/>
</dbReference>
<evidence type="ECO:0000313" key="7">
    <source>
        <dbReference type="Proteomes" id="UP000029725"/>
    </source>
</evidence>
<dbReference type="InterPro" id="IPR035979">
    <property type="entry name" value="RBD_domain_sf"/>
</dbReference>
<dbReference type="RefSeq" id="XP_013239041.1">
    <property type="nucleotide sequence ID" value="XM_013383587.1"/>
</dbReference>
<dbReference type="Proteomes" id="UP000029725">
    <property type="component" value="Unassembled WGS sequence"/>
</dbReference>
<keyword evidence="1" id="KW-0507">mRNA processing</keyword>
<dbReference type="CDD" id="cd12231">
    <property type="entry name" value="RRM2_U2AF65"/>
    <property type="match status" value="1"/>
</dbReference>